<sequence>MKRLFLVMFLVLTTLSLSACTQKNFSFAEVDNVPKKVKEAINPDERLQVINRSGKIYYIVFQSQEDVKASLETVDTTALVKLDEVDAKDNDVRQYVYSLTMDQEHDTIEIQVNDESMAYPVTIID</sequence>
<dbReference type="PROSITE" id="PS51257">
    <property type="entry name" value="PROKAR_LIPOPROTEIN"/>
    <property type="match status" value="1"/>
</dbReference>
<protein>
    <submittedName>
        <fullName evidence="2">Lipoprotein</fullName>
    </submittedName>
</protein>
<proteinExistence type="predicted"/>
<keyword evidence="2" id="KW-0449">Lipoprotein</keyword>
<dbReference type="Proteomes" id="UP001596071">
    <property type="component" value="Unassembled WGS sequence"/>
</dbReference>
<evidence type="ECO:0000313" key="3">
    <source>
        <dbReference type="Proteomes" id="UP001596071"/>
    </source>
</evidence>
<comment type="caution">
    <text evidence="2">The sequence shown here is derived from an EMBL/GenBank/DDBJ whole genome shotgun (WGS) entry which is preliminary data.</text>
</comment>
<gene>
    <name evidence="2" type="ORF">ACFPTP_08335</name>
</gene>
<keyword evidence="3" id="KW-1185">Reference proteome</keyword>
<evidence type="ECO:0000256" key="1">
    <source>
        <dbReference type="SAM" id="SignalP"/>
    </source>
</evidence>
<dbReference type="RefSeq" id="WP_381443566.1">
    <property type="nucleotide sequence ID" value="NZ_JBHSNP010000011.1"/>
</dbReference>
<feature type="chain" id="PRO_5045378211" evidence="1">
    <location>
        <begin position="20"/>
        <end position="125"/>
    </location>
</feature>
<organism evidence="2 3">
    <name type="scientific">Sporosarcina koreensis</name>
    <dbReference type="NCBI Taxonomy" id="334735"/>
    <lineage>
        <taxon>Bacteria</taxon>
        <taxon>Bacillati</taxon>
        <taxon>Bacillota</taxon>
        <taxon>Bacilli</taxon>
        <taxon>Bacillales</taxon>
        <taxon>Caryophanaceae</taxon>
        <taxon>Sporosarcina</taxon>
    </lineage>
</organism>
<reference evidence="3" key="1">
    <citation type="journal article" date="2019" name="Int. J. Syst. Evol. Microbiol.">
        <title>The Global Catalogue of Microorganisms (GCM) 10K type strain sequencing project: providing services to taxonomists for standard genome sequencing and annotation.</title>
        <authorList>
            <consortium name="The Broad Institute Genomics Platform"/>
            <consortium name="The Broad Institute Genome Sequencing Center for Infectious Disease"/>
            <person name="Wu L."/>
            <person name="Ma J."/>
        </authorList>
    </citation>
    <scope>NUCLEOTIDE SEQUENCE [LARGE SCALE GENOMIC DNA]</scope>
    <source>
        <strain evidence="3">KACC 11299</strain>
    </source>
</reference>
<keyword evidence="1" id="KW-0732">Signal</keyword>
<dbReference type="EMBL" id="JBHSNP010000011">
    <property type="protein sequence ID" value="MFC5603230.1"/>
    <property type="molecule type" value="Genomic_DNA"/>
</dbReference>
<accession>A0ABW0TW30</accession>
<feature type="signal peptide" evidence="1">
    <location>
        <begin position="1"/>
        <end position="19"/>
    </location>
</feature>
<evidence type="ECO:0000313" key="2">
    <source>
        <dbReference type="EMBL" id="MFC5603230.1"/>
    </source>
</evidence>
<name>A0ABW0TW30_9BACL</name>